<evidence type="ECO:0000313" key="2">
    <source>
        <dbReference type="WBParaSite" id="PEQ_0000053901-mRNA-1"/>
    </source>
</evidence>
<proteinExistence type="predicted"/>
<reference evidence="2" key="1">
    <citation type="submission" date="2022-11" db="UniProtKB">
        <authorList>
            <consortium name="WormBaseParasite"/>
        </authorList>
    </citation>
    <scope>IDENTIFICATION</scope>
</reference>
<dbReference type="Proteomes" id="UP000887564">
    <property type="component" value="Unplaced"/>
</dbReference>
<organism evidence="1 2">
    <name type="scientific">Parascaris equorum</name>
    <name type="common">Equine roundworm</name>
    <dbReference type="NCBI Taxonomy" id="6256"/>
    <lineage>
        <taxon>Eukaryota</taxon>
        <taxon>Metazoa</taxon>
        <taxon>Ecdysozoa</taxon>
        <taxon>Nematoda</taxon>
        <taxon>Chromadorea</taxon>
        <taxon>Rhabditida</taxon>
        <taxon>Spirurina</taxon>
        <taxon>Ascaridomorpha</taxon>
        <taxon>Ascaridoidea</taxon>
        <taxon>Ascarididae</taxon>
        <taxon>Parascaris</taxon>
    </lineage>
</organism>
<sequence>MVRIGIRDGEQNEVCHVALSKERRRHSTIFPGDAQFYFLSPVFAEKGKLLNNRCNPFGPRVVLFFNMAFFSPSNEMLHLISVFIQKPFFLLLNQNLRDMPVVNSHFGLYTEVTIKVTL</sequence>
<name>A0A914R2R1_PAREQ</name>
<dbReference type="WBParaSite" id="PEQ_0000053901-mRNA-1">
    <property type="protein sequence ID" value="PEQ_0000053901-mRNA-1"/>
    <property type="gene ID" value="PEQ_0000053901"/>
</dbReference>
<dbReference type="AlphaFoldDB" id="A0A914R2R1"/>
<evidence type="ECO:0000313" key="1">
    <source>
        <dbReference type="Proteomes" id="UP000887564"/>
    </source>
</evidence>
<accession>A0A914R2R1</accession>
<protein>
    <submittedName>
        <fullName evidence="2">Uncharacterized protein</fullName>
    </submittedName>
</protein>
<keyword evidence="1" id="KW-1185">Reference proteome</keyword>